<dbReference type="SMART" id="SM00028">
    <property type="entry name" value="TPR"/>
    <property type="match status" value="3"/>
</dbReference>
<dbReference type="Pfam" id="PF07568">
    <property type="entry name" value="HisKA_2"/>
    <property type="match status" value="1"/>
</dbReference>
<proteinExistence type="predicted"/>
<dbReference type="PANTHER" id="PTHR41523:SF8">
    <property type="entry name" value="ETHYLENE RESPONSE SENSOR PROTEIN"/>
    <property type="match status" value="1"/>
</dbReference>
<evidence type="ECO:0000256" key="2">
    <source>
        <dbReference type="ARBA" id="ARBA00012438"/>
    </source>
</evidence>
<dbReference type="Pfam" id="PF13181">
    <property type="entry name" value="TPR_8"/>
    <property type="match status" value="1"/>
</dbReference>
<keyword evidence="4" id="KW-0808">Transferase</keyword>
<reference evidence="11" key="1">
    <citation type="submission" date="2021-12" db="EMBL/GenBank/DDBJ databases">
        <title>Novel species in genus Dyadobacter.</title>
        <authorList>
            <person name="Ma C."/>
        </authorList>
    </citation>
    <scope>NUCLEOTIDE SEQUENCE</scope>
    <source>
        <strain evidence="11">LJ419</strain>
    </source>
</reference>
<dbReference type="Gene3D" id="1.25.40.10">
    <property type="entry name" value="Tetratricopeptide repeat domain"/>
    <property type="match status" value="2"/>
</dbReference>
<dbReference type="GO" id="GO:0005524">
    <property type="term" value="F:ATP binding"/>
    <property type="evidence" value="ECO:0007669"/>
    <property type="project" value="UniProtKB-KW"/>
</dbReference>
<dbReference type="GO" id="GO:0004673">
    <property type="term" value="F:protein histidine kinase activity"/>
    <property type="evidence" value="ECO:0007669"/>
    <property type="project" value="UniProtKB-EC"/>
</dbReference>
<feature type="repeat" description="TPR" evidence="8">
    <location>
        <begin position="454"/>
        <end position="487"/>
    </location>
</feature>
<evidence type="ECO:0000313" key="12">
    <source>
        <dbReference type="Proteomes" id="UP001139000"/>
    </source>
</evidence>
<keyword evidence="9" id="KW-0472">Membrane</keyword>
<dbReference type="Gene3D" id="3.30.565.10">
    <property type="entry name" value="Histidine kinase-like ATPase, C-terminal domain"/>
    <property type="match status" value="1"/>
</dbReference>
<dbReference type="EMBL" id="JAJTTC010000012">
    <property type="protein sequence ID" value="MCF0065640.1"/>
    <property type="molecule type" value="Genomic_DNA"/>
</dbReference>
<dbReference type="RefSeq" id="WP_234658656.1">
    <property type="nucleotide sequence ID" value="NZ_CP094997.1"/>
</dbReference>
<protein>
    <recommendedName>
        <fullName evidence="2">histidine kinase</fullName>
        <ecNumber evidence="2">2.7.13.3</ecNumber>
    </recommendedName>
</protein>
<evidence type="ECO:0000313" key="11">
    <source>
        <dbReference type="EMBL" id="MCF0065640.1"/>
    </source>
</evidence>
<dbReference type="InterPro" id="IPR036890">
    <property type="entry name" value="HATPase_C_sf"/>
</dbReference>
<name>A0A9X1PQL7_9BACT</name>
<dbReference type="InterPro" id="IPR011990">
    <property type="entry name" value="TPR-like_helical_dom_sf"/>
</dbReference>
<dbReference type="EC" id="2.7.13.3" evidence="2"/>
<evidence type="ECO:0000256" key="5">
    <source>
        <dbReference type="ARBA" id="ARBA00022741"/>
    </source>
</evidence>
<evidence type="ECO:0000256" key="7">
    <source>
        <dbReference type="ARBA" id="ARBA00022840"/>
    </source>
</evidence>
<dbReference type="InterPro" id="IPR019734">
    <property type="entry name" value="TPR_rpt"/>
</dbReference>
<accession>A0A9X1PQL7</accession>
<dbReference type="SUPFAM" id="SSF55874">
    <property type="entry name" value="ATPase domain of HSP90 chaperone/DNA topoisomerase II/histidine kinase"/>
    <property type="match status" value="1"/>
</dbReference>
<dbReference type="PROSITE" id="PS50005">
    <property type="entry name" value="TPR"/>
    <property type="match status" value="1"/>
</dbReference>
<keyword evidence="7" id="KW-0067">ATP-binding</keyword>
<comment type="caution">
    <text evidence="11">The sequence shown here is derived from an EMBL/GenBank/DDBJ whole genome shotgun (WGS) entry which is preliminary data.</text>
</comment>
<dbReference type="SUPFAM" id="SSF48452">
    <property type="entry name" value="TPR-like"/>
    <property type="match status" value="2"/>
</dbReference>
<sequence>MHFGKARIIFPIIISAILLMAPLRDVSKKGKDNHPELLLQLRNSKADTHRVHIYDKLSRHYLNSAGKLKSHADSALYFANKMFYLSQALKYQRGQDDAILLKGDLFIKNNELKSAISLLSTLRDSTRIRFAITLANYYMAKQNKTKADTDSSLAFLLDADKNAKTLSAQKWQNETLHARAIFEFKNGNVNVGKKKFKELIDCINIPGEEEIQASIWQELAKLISSRDNSGITRLYCYQQMAALYKQSGSEAKEIEALKSIADINLVQGRLALAESQLLVVLRRYKAIGYQNIHYVYDLLSVTYRYKGEYSKAIFYGLKTIEGMEATHDTARATTFYSRLANMYRELGKHEKSLEWYRKVVRRKLLADDSNPYTIRDAGFLARELIKLKREKEALAFMLAYQTNNKPFGIYAEASMAASLAYCYRSAHQNRQADRYYNKLITISSQLQNNNEIYTDVYNEIGQYFLSKKEYKTAALYLKKALNASEGINSLSETKGLYMVLYKADSAAGNYISAMQYLLRNKALNDSIFSIAKSRQIEELQVQYETAQRKKDIELLHNKNKQANELKNIMLAAAGLLLVIIGLLYNRYLIKQRSNRVLEANQKELDRKNHFLQTLNAEQNKLLEEKEWLITEVHHRVKNNLQIVTSLLNTQTAYLKDDAAILAVKDSLRRMQAMSLIHQKLYMDQNMSTISMKEYVNELVCNLQDSFSTGNRITFEQYIEALYLDVASVIPLGLIINEGIVNAIKYAFLNVEMGGVRIDLHRDGAEHILLRISDNGVGLPAGLDIMQHNSLGLDLMQGLTKQLNGVFKIESDHGVHITVRFNLVN</sequence>
<dbReference type="Proteomes" id="UP001139000">
    <property type="component" value="Unassembled WGS sequence"/>
</dbReference>
<organism evidence="11 12">
    <name type="scientific">Dyadobacter chenwenxiniae</name>
    <dbReference type="NCBI Taxonomy" id="2906456"/>
    <lineage>
        <taxon>Bacteria</taxon>
        <taxon>Pseudomonadati</taxon>
        <taxon>Bacteroidota</taxon>
        <taxon>Cytophagia</taxon>
        <taxon>Cytophagales</taxon>
        <taxon>Spirosomataceae</taxon>
        <taxon>Dyadobacter</taxon>
    </lineage>
</organism>
<evidence type="ECO:0000259" key="10">
    <source>
        <dbReference type="SMART" id="SM00387"/>
    </source>
</evidence>
<evidence type="ECO:0000256" key="3">
    <source>
        <dbReference type="ARBA" id="ARBA00022553"/>
    </source>
</evidence>
<dbReference type="Gene3D" id="3.30.450.20">
    <property type="entry name" value="PAS domain"/>
    <property type="match status" value="1"/>
</dbReference>
<keyword evidence="3" id="KW-0597">Phosphoprotein</keyword>
<dbReference type="Pfam" id="PF02518">
    <property type="entry name" value="HATPase_c"/>
    <property type="match status" value="1"/>
</dbReference>
<dbReference type="AlphaFoldDB" id="A0A9X1PQL7"/>
<keyword evidence="8" id="KW-0802">TPR repeat</keyword>
<evidence type="ECO:0000256" key="8">
    <source>
        <dbReference type="PROSITE-ProRule" id="PRU00339"/>
    </source>
</evidence>
<dbReference type="SMART" id="SM00387">
    <property type="entry name" value="HATPase_c"/>
    <property type="match status" value="1"/>
</dbReference>
<evidence type="ECO:0000256" key="6">
    <source>
        <dbReference type="ARBA" id="ARBA00022777"/>
    </source>
</evidence>
<dbReference type="InterPro" id="IPR003594">
    <property type="entry name" value="HATPase_dom"/>
</dbReference>
<keyword evidence="9" id="KW-1133">Transmembrane helix</keyword>
<gene>
    <name evidence="11" type="ORF">LXM26_29260</name>
</gene>
<evidence type="ECO:0000256" key="1">
    <source>
        <dbReference type="ARBA" id="ARBA00000085"/>
    </source>
</evidence>
<keyword evidence="6 11" id="KW-0418">Kinase</keyword>
<evidence type="ECO:0000256" key="4">
    <source>
        <dbReference type="ARBA" id="ARBA00022679"/>
    </source>
</evidence>
<keyword evidence="12" id="KW-1185">Reference proteome</keyword>
<feature type="domain" description="Histidine kinase/HSP90-like ATPase" evidence="10">
    <location>
        <begin position="726"/>
        <end position="824"/>
    </location>
</feature>
<dbReference type="PANTHER" id="PTHR41523">
    <property type="entry name" value="TWO-COMPONENT SYSTEM SENSOR PROTEIN"/>
    <property type="match status" value="1"/>
</dbReference>
<dbReference type="InterPro" id="IPR011495">
    <property type="entry name" value="Sig_transdc_His_kin_sub2_dim/P"/>
</dbReference>
<evidence type="ECO:0000256" key="9">
    <source>
        <dbReference type="SAM" id="Phobius"/>
    </source>
</evidence>
<keyword evidence="5" id="KW-0547">Nucleotide-binding</keyword>
<feature type="transmembrane region" description="Helical" evidence="9">
    <location>
        <begin position="568"/>
        <end position="587"/>
    </location>
</feature>
<comment type="catalytic activity">
    <reaction evidence="1">
        <text>ATP + protein L-histidine = ADP + protein N-phospho-L-histidine.</text>
        <dbReference type="EC" id="2.7.13.3"/>
    </reaction>
</comment>
<keyword evidence="9" id="KW-0812">Transmembrane</keyword>